<reference evidence="1" key="1">
    <citation type="journal article" date="2015" name="Nature">
        <title>Complex archaea that bridge the gap between prokaryotes and eukaryotes.</title>
        <authorList>
            <person name="Spang A."/>
            <person name="Saw J.H."/>
            <person name="Jorgensen S.L."/>
            <person name="Zaremba-Niedzwiedzka K."/>
            <person name="Martijn J."/>
            <person name="Lind A.E."/>
            <person name="van Eijk R."/>
            <person name="Schleper C."/>
            <person name="Guy L."/>
            <person name="Ettema T.J."/>
        </authorList>
    </citation>
    <scope>NUCLEOTIDE SEQUENCE</scope>
</reference>
<protein>
    <submittedName>
        <fullName evidence="1">Uncharacterized protein</fullName>
    </submittedName>
</protein>
<feature type="non-terminal residue" evidence="1">
    <location>
        <position position="1"/>
    </location>
</feature>
<dbReference type="AlphaFoldDB" id="A0A0F9PYK0"/>
<evidence type="ECO:0000313" key="1">
    <source>
        <dbReference type="EMBL" id="KKN29792.1"/>
    </source>
</evidence>
<comment type="caution">
    <text evidence="1">The sequence shown here is derived from an EMBL/GenBank/DDBJ whole genome shotgun (WGS) entry which is preliminary data.</text>
</comment>
<name>A0A0F9PYK0_9ZZZZ</name>
<gene>
    <name evidence="1" type="ORF">LCGC14_0840600</name>
</gene>
<organism evidence="1">
    <name type="scientific">marine sediment metagenome</name>
    <dbReference type="NCBI Taxonomy" id="412755"/>
    <lineage>
        <taxon>unclassified sequences</taxon>
        <taxon>metagenomes</taxon>
        <taxon>ecological metagenomes</taxon>
    </lineage>
</organism>
<proteinExistence type="predicted"/>
<accession>A0A0F9PYK0</accession>
<dbReference type="EMBL" id="LAZR01002458">
    <property type="protein sequence ID" value="KKN29792.1"/>
    <property type="molecule type" value="Genomic_DNA"/>
</dbReference>
<sequence>NEEKTKETFSILREMAEKEALANKNKEREKQSNKQKG</sequence>